<dbReference type="GO" id="GO:0006357">
    <property type="term" value="P:regulation of transcription by RNA polymerase II"/>
    <property type="evidence" value="ECO:0007669"/>
    <property type="project" value="TreeGrafter"/>
</dbReference>
<protein>
    <recommendedName>
        <fullName evidence="3">Mediator of RNA polymerase II transcription subunit 23</fullName>
    </recommendedName>
    <alternativeName>
        <fullName evidence="7">Mediator complex subunit 23</fullName>
    </alternativeName>
</protein>
<evidence type="ECO:0000256" key="4">
    <source>
        <dbReference type="ARBA" id="ARBA00023015"/>
    </source>
</evidence>
<dbReference type="Pfam" id="PF11573">
    <property type="entry name" value="Med23"/>
    <property type="match status" value="3"/>
</dbReference>
<keyword evidence="5" id="KW-0804">Transcription</keyword>
<organism evidence="8">
    <name type="scientific">Darwinula stevensoni</name>
    <dbReference type="NCBI Taxonomy" id="69355"/>
    <lineage>
        <taxon>Eukaryota</taxon>
        <taxon>Metazoa</taxon>
        <taxon>Ecdysozoa</taxon>
        <taxon>Arthropoda</taxon>
        <taxon>Crustacea</taxon>
        <taxon>Oligostraca</taxon>
        <taxon>Ostracoda</taxon>
        <taxon>Podocopa</taxon>
        <taxon>Podocopida</taxon>
        <taxon>Darwinulocopina</taxon>
        <taxon>Darwinuloidea</taxon>
        <taxon>Darwinulidae</taxon>
        <taxon>Darwinula</taxon>
    </lineage>
</organism>
<evidence type="ECO:0000256" key="1">
    <source>
        <dbReference type="ARBA" id="ARBA00004123"/>
    </source>
</evidence>
<reference evidence="8" key="1">
    <citation type="submission" date="2020-11" db="EMBL/GenBank/DDBJ databases">
        <authorList>
            <person name="Tran Van P."/>
        </authorList>
    </citation>
    <scope>NUCLEOTIDE SEQUENCE</scope>
</reference>
<keyword evidence="6" id="KW-0539">Nucleus</keyword>
<name>A0A7R8X6L9_9CRUS</name>
<dbReference type="EMBL" id="LR900030">
    <property type="protein sequence ID" value="CAD7243860.1"/>
    <property type="molecule type" value="Genomic_DNA"/>
</dbReference>
<evidence type="ECO:0000313" key="8">
    <source>
        <dbReference type="EMBL" id="CAD7243860.1"/>
    </source>
</evidence>
<sequence length="1310" mass="149393">MAIDIAVQNMNVQLTNFFNDVLKVEAIEEAFAPFMVHSKENEQNKLDAYKEELRSLFSNNQGEVQDFHLVQEASLKHFVSLLSGQDNTKHCKVLFSLLEHVASENVISTRSLCEALLSADQLSYKSKEYWLGSFSLVKRMITNVEYKGVREIMKMAIEKSSCLPATLEESEVPQAKALYELVEYIFDRNACLLPGYFVINEILKAYPENRHWPHWMLAPLLSGFVDSFRPTAQMVSLMNRTNLLPVVDQTGPSGQAVSGWKLEPPTLRFSIKGNLPYTNEYLQPQSKLLRYVLEQPYSRDMVCSMLGLQKQHKQRCMVLENELVNLIVDAMERHEERASDSPGYRHPPSHWQHLSAQLIFFVLFQFSSFPHMVLEFINKLSGKKIQKARDHLMWALLQFISGSIQTNPLSDFLPVLKLYDLLYPEREPLPVPDVNDPLSCHQMAPVCIWIHLMKKAQLEGVSVHRPLPIALKTHHEYLQHFVLNNSPPLTVGTDYRVALLCNAFSTNQEYFPRPMGALVDSLHAHQKIQTQMPGTNCVAGGPATPLPMEILDALTVHAKMSLIHSIATHVIKLVQTKSTLALAPALVETYSRLLVYTEIESLGIKGFIAIVYITFNPTIEYSYSLISIVFLLSHKLIIPSFIFGLGSMELQPQGQLSRFLSEPKSIVSSESEELNRALILTLARAVHITGGESVSGPWYKELVMCVQTSTPLTWPSHTLQCFPPGLAEIYNNSPTTLAKDVKQQIKGVGKNWAKSTVNRCIEAVNDLIWKYHIFPIDRFILCLILRNHEEREAQVCFLIIQFLLVRYTDFQTRVTEFVHDNSPEHWKLSNWHEKHLAFHSNYQETFAPEGLLDQNAATLPIYFGNICLRFLPVFDMVIHRYLEIAPMVSVARTLDLLLDSIGSLYKFHDHPVTYLYNTLHYYERRLSERHALKKKLVSVILGSGVHGLSHLSQPMQEYLNFPGDDTSWIPELDYYAKIVHRFVQTLLGKESIFDGDWRFHEFPNASAHALYITCTELMSLPVPAPTVGSNLIDVILRGHSALPRGVLGSWINGVGLILTSLPEPYWQVLFDRILEFLDSPLMTSYNLNVDPFQLFDFSKAHNTLTHVQPAYLLALSHSILHHAVIRQLVGLPQFLKEKVCPLVKTEEQLLWICHLIGPSLRRLHAECTRALMDLTVALYQLLQQVDKCQQVLRFMDTICDLLYPFLFSHLMGGIGGQKNSQPDRFHTSSLMSTNTSSAAVVLDGLRSCLILVRQICTLDWMNSRYHIKYMFTGYMVESHVEQIIRMLRPALQKRLRFITHSNTEELGGTN</sequence>
<dbReference type="PANTHER" id="PTHR12691">
    <property type="entry name" value="MEDIATOR OF RNA POLYMERASE II TRANSCRIPTION SUBUNIT 23"/>
    <property type="match status" value="1"/>
</dbReference>
<evidence type="ECO:0000256" key="6">
    <source>
        <dbReference type="ARBA" id="ARBA00023242"/>
    </source>
</evidence>
<dbReference type="GO" id="GO:0005667">
    <property type="term" value="C:transcription regulator complex"/>
    <property type="evidence" value="ECO:0007669"/>
    <property type="project" value="TreeGrafter"/>
</dbReference>
<dbReference type="InterPro" id="IPR021629">
    <property type="entry name" value="Mediator_Med23"/>
</dbReference>
<keyword evidence="9" id="KW-1185">Reference proteome</keyword>
<evidence type="ECO:0000256" key="2">
    <source>
        <dbReference type="ARBA" id="ARBA00010222"/>
    </source>
</evidence>
<evidence type="ECO:0000256" key="5">
    <source>
        <dbReference type="ARBA" id="ARBA00023163"/>
    </source>
</evidence>
<keyword evidence="4" id="KW-0805">Transcription regulation</keyword>
<evidence type="ECO:0000256" key="3">
    <source>
        <dbReference type="ARBA" id="ARBA00019696"/>
    </source>
</evidence>
<dbReference type="GO" id="GO:0010628">
    <property type="term" value="P:positive regulation of gene expression"/>
    <property type="evidence" value="ECO:0007669"/>
    <property type="project" value="TreeGrafter"/>
</dbReference>
<dbReference type="EMBL" id="CAJPEV010000513">
    <property type="protein sequence ID" value="CAG0886018.1"/>
    <property type="molecule type" value="Genomic_DNA"/>
</dbReference>
<accession>A0A7R8X6L9</accession>
<proteinExistence type="inferred from homology"/>
<dbReference type="PANTHER" id="PTHR12691:SF10">
    <property type="entry name" value="MEDIATOR OF RNA POLYMERASE II TRANSCRIPTION SUBUNIT 23"/>
    <property type="match status" value="1"/>
</dbReference>
<dbReference type="OrthoDB" id="9982951at2759"/>
<dbReference type="GO" id="GO:0016592">
    <property type="term" value="C:mediator complex"/>
    <property type="evidence" value="ECO:0007669"/>
    <property type="project" value="TreeGrafter"/>
</dbReference>
<comment type="subcellular location">
    <subcellularLocation>
        <location evidence="1">Nucleus</location>
    </subcellularLocation>
</comment>
<evidence type="ECO:0000313" key="9">
    <source>
        <dbReference type="Proteomes" id="UP000677054"/>
    </source>
</evidence>
<gene>
    <name evidence="8" type="ORF">DSTB1V02_LOCUS3769</name>
</gene>
<evidence type="ECO:0000256" key="7">
    <source>
        <dbReference type="ARBA" id="ARBA00031961"/>
    </source>
</evidence>
<dbReference type="Proteomes" id="UP000677054">
    <property type="component" value="Unassembled WGS sequence"/>
</dbReference>
<comment type="similarity">
    <text evidence="2">Belongs to the Mediator complex subunit 23 family.</text>
</comment>